<dbReference type="Gene3D" id="1.10.1660.10">
    <property type="match status" value="1"/>
</dbReference>
<keyword evidence="2" id="KW-0805">Transcription regulation</keyword>
<evidence type="ECO:0000313" key="7">
    <source>
        <dbReference type="EMBL" id="TDY60031.1"/>
    </source>
</evidence>
<dbReference type="AlphaFoldDB" id="A0A4V3HG59"/>
<dbReference type="InterPro" id="IPR009061">
    <property type="entry name" value="DNA-bd_dom_put_sf"/>
</dbReference>
<evidence type="ECO:0000256" key="3">
    <source>
        <dbReference type="ARBA" id="ARBA00023125"/>
    </source>
</evidence>
<dbReference type="PANTHER" id="PTHR30204:SF69">
    <property type="entry name" value="MERR-FAMILY TRANSCRIPTIONAL REGULATOR"/>
    <property type="match status" value="1"/>
</dbReference>
<dbReference type="CDD" id="cd01104">
    <property type="entry name" value="HTH_MlrA-CarA"/>
    <property type="match status" value="1"/>
</dbReference>
<protein>
    <submittedName>
        <fullName evidence="7">B12 binding protein</fullName>
    </submittedName>
</protein>
<keyword evidence="8" id="KW-1185">Reference proteome</keyword>
<dbReference type="PANTHER" id="PTHR30204">
    <property type="entry name" value="REDOX-CYCLING DRUG-SENSING TRANSCRIPTIONAL ACTIVATOR SOXR"/>
    <property type="match status" value="1"/>
</dbReference>
<dbReference type="SUPFAM" id="SSF52242">
    <property type="entry name" value="Cobalamin (vitamin B12)-binding domain"/>
    <property type="match status" value="1"/>
</dbReference>
<dbReference type="InterPro" id="IPR006158">
    <property type="entry name" value="Cobalamin-bd"/>
</dbReference>
<keyword evidence="4" id="KW-0804">Transcription</keyword>
<evidence type="ECO:0000259" key="6">
    <source>
        <dbReference type="PROSITE" id="PS51332"/>
    </source>
</evidence>
<dbReference type="PROSITE" id="PS50937">
    <property type="entry name" value="HTH_MERR_2"/>
    <property type="match status" value="1"/>
</dbReference>
<evidence type="ECO:0000313" key="8">
    <source>
        <dbReference type="Proteomes" id="UP000294824"/>
    </source>
</evidence>
<dbReference type="InterPro" id="IPR003759">
    <property type="entry name" value="Cbl-bd_cap"/>
</dbReference>
<dbReference type="GO" id="GO:0003700">
    <property type="term" value="F:DNA-binding transcription factor activity"/>
    <property type="evidence" value="ECO:0007669"/>
    <property type="project" value="InterPro"/>
</dbReference>
<dbReference type="OrthoDB" id="9800334at2"/>
<evidence type="ECO:0000256" key="4">
    <source>
        <dbReference type="ARBA" id="ARBA00023163"/>
    </source>
</evidence>
<accession>A0A4V3HG59</accession>
<dbReference type="InterPro" id="IPR047057">
    <property type="entry name" value="MerR_fam"/>
</dbReference>
<dbReference type="InterPro" id="IPR036594">
    <property type="entry name" value="Meth_synthase_dom"/>
</dbReference>
<keyword evidence="3" id="KW-0238">DNA-binding</keyword>
<dbReference type="InterPro" id="IPR000551">
    <property type="entry name" value="MerR-type_HTH_dom"/>
</dbReference>
<dbReference type="Pfam" id="PF02607">
    <property type="entry name" value="B12-binding_2"/>
    <property type="match status" value="1"/>
</dbReference>
<dbReference type="EMBL" id="SORL01000013">
    <property type="protein sequence ID" value="TDY60031.1"/>
    <property type="molecule type" value="Genomic_DNA"/>
</dbReference>
<gene>
    <name evidence="7" type="ORF">DFQ06_3646</name>
</gene>
<dbReference type="Pfam" id="PF13411">
    <property type="entry name" value="MerR_1"/>
    <property type="match status" value="1"/>
</dbReference>
<keyword evidence="1" id="KW-0678">Repressor</keyword>
<dbReference type="SMART" id="SM00422">
    <property type="entry name" value="HTH_MERR"/>
    <property type="match status" value="1"/>
</dbReference>
<comment type="caution">
    <text evidence="7">The sequence shown here is derived from an EMBL/GenBank/DDBJ whole genome shotgun (WGS) entry which is preliminary data.</text>
</comment>
<dbReference type="RefSeq" id="WP_042505231.1">
    <property type="nucleotide sequence ID" value="NZ_BBNQ01000011.1"/>
</dbReference>
<sequence>MSKYTMAQIVALTGIKAHTLRKWETRYNFLDPERTDTNIRYYSDNQLKKLLNIAVLTRNGYRISKIDKMTDDEIHKTISDGITEGNYEDEISALVISMLDMDEVSFNDVLRTQIVKKGLLATVTELVYPFLNQVGVLWGINKVMPAQEHFISNLIKRKMFASIDVLAYPPKGAPSILMFLTEDEYHEIALLLAYYIAREMGWNVYYLGQDVPTENIKQVIKKVKPNLMLSMFVTPTEQPAKVKVEAILEQGDVPLLISGNPTNLEGIMDDKRIIYLSHPNDLIKNLKVIKPA</sequence>
<dbReference type="GO" id="GO:0031419">
    <property type="term" value="F:cobalamin binding"/>
    <property type="evidence" value="ECO:0007669"/>
    <property type="project" value="InterPro"/>
</dbReference>
<dbReference type="SUPFAM" id="SSF46955">
    <property type="entry name" value="Putative DNA-binding domain"/>
    <property type="match status" value="1"/>
</dbReference>
<dbReference type="Proteomes" id="UP000294824">
    <property type="component" value="Unassembled WGS sequence"/>
</dbReference>
<dbReference type="GO" id="GO:0046872">
    <property type="term" value="F:metal ion binding"/>
    <property type="evidence" value="ECO:0007669"/>
    <property type="project" value="InterPro"/>
</dbReference>
<evidence type="ECO:0000256" key="2">
    <source>
        <dbReference type="ARBA" id="ARBA00023015"/>
    </source>
</evidence>
<proteinExistence type="predicted"/>
<dbReference type="Gene3D" id="1.10.1240.10">
    <property type="entry name" value="Methionine synthase domain"/>
    <property type="match status" value="1"/>
</dbReference>
<feature type="domain" description="HTH merR-type" evidence="5">
    <location>
        <begin position="3"/>
        <end position="72"/>
    </location>
</feature>
<evidence type="ECO:0000259" key="5">
    <source>
        <dbReference type="PROSITE" id="PS50937"/>
    </source>
</evidence>
<reference evidence="7 8" key="1">
    <citation type="submission" date="2019-03" db="EMBL/GenBank/DDBJ databases">
        <title>Genomic Encyclopedia of Type Strains, Phase III (KMG-III): the genomes of soil and plant-associated and newly described type strains.</title>
        <authorList>
            <person name="Whitman W."/>
        </authorList>
    </citation>
    <scope>NUCLEOTIDE SEQUENCE [LARGE SCALE GENOMIC DNA]</scope>
    <source>
        <strain evidence="7 8">CECT 8301</strain>
    </source>
</reference>
<organism evidence="7 8">
    <name type="scientific">Algibacter lectus</name>
    <dbReference type="NCBI Taxonomy" id="221126"/>
    <lineage>
        <taxon>Bacteria</taxon>
        <taxon>Pseudomonadati</taxon>
        <taxon>Bacteroidota</taxon>
        <taxon>Flavobacteriia</taxon>
        <taxon>Flavobacteriales</taxon>
        <taxon>Flavobacteriaceae</taxon>
        <taxon>Algibacter</taxon>
    </lineage>
</organism>
<evidence type="ECO:0000256" key="1">
    <source>
        <dbReference type="ARBA" id="ARBA00022491"/>
    </source>
</evidence>
<dbReference type="Gene3D" id="3.40.50.280">
    <property type="entry name" value="Cobalamin-binding domain"/>
    <property type="match status" value="1"/>
</dbReference>
<dbReference type="GO" id="GO:0003677">
    <property type="term" value="F:DNA binding"/>
    <property type="evidence" value="ECO:0007669"/>
    <property type="project" value="UniProtKB-KW"/>
</dbReference>
<name>A0A4V3HG59_9FLAO</name>
<feature type="domain" description="B12-binding" evidence="6">
    <location>
        <begin position="173"/>
        <end position="292"/>
    </location>
</feature>
<dbReference type="PROSITE" id="PS51332">
    <property type="entry name" value="B12_BINDING"/>
    <property type="match status" value="1"/>
</dbReference>
<dbReference type="InterPro" id="IPR036724">
    <property type="entry name" value="Cobalamin-bd_sf"/>
</dbReference>